<evidence type="ECO:0008006" key="4">
    <source>
        <dbReference type="Google" id="ProtNLM"/>
    </source>
</evidence>
<protein>
    <recommendedName>
        <fullName evidence="4">MORN repeat protein</fullName>
    </recommendedName>
</protein>
<dbReference type="PANTHER" id="PTHR23084:SF263">
    <property type="entry name" value="MORN REPEAT-CONTAINING PROTEIN 1"/>
    <property type="match status" value="1"/>
</dbReference>
<dbReference type="OrthoDB" id="437960at2759"/>
<name>A0A8J8NBW2_HALGN</name>
<dbReference type="Pfam" id="PF02493">
    <property type="entry name" value="MORN"/>
    <property type="match status" value="5"/>
</dbReference>
<organism evidence="2 3">
    <name type="scientific">Halteria grandinella</name>
    <dbReference type="NCBI Taxonomy" id="5974"/>
    <lineage>
        <taxon>Eukaryota</taxon>
        <taxon>Sar</taxon>
        <taxon>Alveolata</taxon>
        <taxon>Ciliophora</taxon>
        <taxon>Intramacronucleata</taxon>
        <taxon>Spirotrichea</taxon>
        <taxon>Stichotrichia</taxon>
        <taxon>Sporadotrichida</taxon>
        <taxon>Halteriidae</taxon>
        <taxon>Halteria</taxon>
    </lineage>
</organism>
<keyword evidence="1" id="KW-0677">Repeat</keyword>
<gene>
    <name evidence="2" type="ORF">FGO68_gene8237</name>
</gene>
<evidence type="ECO:0000256" key="1">
    <source>
        <dbReference type="ARBA" id="ARBA00022737"/>
    </source>
</evidence>
<accession>A0A8J8NBW2</accession>
<dbReference type="SUPFAM" id="SSF82185">
    <property type="entry name" value="Histone H3 K4-specific methyltransferase SET7/9 N-terminal domain"/>
    <property type="match status" value="1"/>
</dbReference>
<comment type="caution">
    <text evidence="2">The sequence shown here is derived from an EMBL/GenBank/DDBJ whole genome shotgun (WGS) entry which is preliminary data.</text>
</comment>
<dbReference type="Proteomes" id="UP000785679">
    <property type="component" value="Unassembled WGS sequence"/>
</dbReference>
<dbReference type="Gene3D" id="2.20.110.10">
    <property type="entry name" value="Histone H3 K4-specific methyltransferase SET7/9 N-terminal domain"/>
    <property type="match status" value="2"/>
</dbReference>
<dbReference type="PANTHER" id="PTHR23084">
    <property type="entry name" value="PHOSPHATIDYLINOSITOL-4-PHOSPHATE 5-KINASE RELATED"/>
    <property type="match status" value="1"/>
</dbReference>
<dbReference type="SMART" id="SM00698">
    <property type="entry name" value="MORN"/>
    <property type="match status" value="3"/>
</dbReference>
<sequence length="191" mass="21821">MHDGQKHGKGIFILEKSHNIFLYEATIDRNIPTIQRLIIGEENKEWRQFIGQFDASFKPVKAMMISSEGNSYEGQFEKMIPSGQGKQINSQGDILEGAFSDGRMTGICQYKNGDVYEGPVDQFEEQNTRHGKGKMTYKESGISWEGVWSNDLRHGQGRETYADGSYCIGEWRYDKPLEKFTQFDANGNQLE</sequence>
<dbReference type="AlphaFoldDB" id="A0A8J8NBW2"/>
<evidence type="ECO:0000313" key="2">
    <source>
        <dbReference type="EMBL" id="TNV72187.1"/>
    </source>
</evidence>
<evidence type="ECO:0000313" key="3">
    <source>
        <dbReference type="Proteomes" id="UP000785679"/>
    </source>
</evidence>
<reference evidence="2" key="1">
    <citation type="submission" date="2019-06" db="EMBL/GenBank/DDBJ databases">
        <authorList>
            <person name="Zheng W."/>
        </authorList>
    </citation>
    <scope>NUCLEOTIDE SEQUENCE</scope>
    <source>
        <strain evidence="2">QDHG01</strain>
    </source>
</reference>
<dbReference type="InterPro" id="IPR003409">
    <property type="entry name" value="MORN"/>
</dbReference>
<keyword evidence="3" id="KW-1185">Reference proteome</keyword>
<proteinExistence type="predicted"/>
<dbReference type="EMBL" id="RRYP01023719">
    <property type="protein sequence ID" value="TNV72187.1"/>
    <property type="molecule type" value="Genomic_DNA"/>
</dbReference>